<evidence type="ECO:0000313" key="1">
    <source>
        <dbReference type="EnsemblMetazoa" id="GAUT015300-PA"/>
    </source>
</evidence>
<dbReference type="Proteomes" id="UP000078200">
    <property type="component" value="Unassembled WGS sequence"/>
</dbReference>
<reference evidence="1" key="1">
    <citation type="submission" date="2020-05" db="UniProtKB">
        <authorList>
            <consortium name="EnsemblMetazoa"/>
        </authorList>
    </citation>
    <scope>IDENTIFICATION</scope>
    <source>
        <strain evidence="1">TTRI</strain>
    </source>
</reference>
<proteinExistence type="predicted"/>
<organism evidence="1 2">
    <name type="scientific">Glossina austeni</name>
    <name type="common">Savannah tsetse fly</name>
    <dbReference type="NCBI Taxonomy" id="7395"/>
    <lineage>
        <taxon>Eukaryota</taxon>
        <taxon>Metazoa</taxon>
        <taxon>Ecdysozoa</taxon>
        <taxon>Arthropoda</taxon>
        <taxon>Hexapoda</taxon>
        <taxon>Insecta</taxon>
        <taxon>Pterygota</taxon>
        <taxon>Neoptera</taxon>
        <taxon>Endopterygota</taxon>
        <taxon>Diptera</taxon>
        <taxon>Brachycera</taxon>
        <taxon>Muscomorpha</taxon>
        <taxon>Hippoboscoidea</taxon>
        <taxon>Glossinidae</taxon>
        <taxon>Glossina</taxon>
    </lineage>
</organism>
<dbReference type="EnsemblMetazoa" id="GAUT015300-RA">
    <property type="protein sequence ID" value="GAUT015300-PA"/>
    <property type="gene ID" value="GAUT015300"/>
</dbReference>
<accession>A0A1A9UU40</accession>
<name>A0A1A9UU40_GLOAU</name>
<dbReference type="AlphaFoldDB" id="A0A1A9UU40"/>
<sequence>MQIPLLPSYFQVIKANKKKKKKKKKKRHFDAANYALQNCLLKPKDFNYCSKLIHYNQRNERLITTDKVLYNLWALPHHESNLSFHQEHTPDVLATRPCGRKLGFEPAYSVVSGVVLQVSENMKRNAVYSSYLIKESLAPTAVGCKRLVFDNVLVGNSVGQPTMN</sequence>
<evidence type="ECO:0000313" key="2">
    <source>
        <dbReference type="Proteomes" id="UP000078200"/>
    </source>
</evidence>
<dbReference type="VEuPathDB" id="VectorBase:GAUT015300"/>
<protein>
    <submittedName>
        <fullName evidence="1">Uncharacterized protein</fullName>
    </submittedName>
</protein>
<keyword evidence="2" id="KW-1185">Reference proteome</keyword>